<evidence type="ECO:0000313" key="10">
    <source>
        <dbReference type="Proteomes" id="UP000319732"/>
    </source>
</evidence>
<evidence type="ECO:0000313" key="9">
    <source>
        <dbReference type="EMBL" id="TQV70807.1"/>
    </source>
</evidence>
<evidence type="ECO:0000256" key="1">
    <source>
        <dbReference type="ARBA" id="ARBA00022448"/>
    </source>
</evidence>
<gene>
    <name evidence="9" type="ORF">FKG94_20725</name>
</gene>
<reference evidence="9 10" key="1">
    <citation type="submission" date="2019-06" db="EMBL/GenBank/DDBJ databases">
        <title>Whole genome sequence for Cellvibrionaceae sp. R142.</title>
        <authorList>
            <person name="Wang G."/>
        </authorList>
    </citation>
    <scope>NUCLEOTIDE SEQUENCE [LARGE SCALE GENOMIC DNA]</scope>
    <source>
        <strain evidence="9 10">R142</strain>
    </source>
</reference>
<accession>A0A545T0Q5</accession>
<keyword evidence="7" id="KW-0732">Signal</keyword>
<dbReference type="PANTHER" id="PTHR40942:SF4">
    <property type="entry name" value="CYTOCHROME C5"/>
    <property type="match status" value="1"/>
</dbReference>
<proteinExistence type="predicted"/>
<keyword evidence="5 6" id="KW-0408">Iron</keyword>
<dbReference type="EMBL" id="VHSG01000023">
    <property type="protein sequence ID" value="TQV70807.1"/>
    <property type="molecule type" value="Genomic_DNA"/>
</dbReference>
<dbReference type="InterPro" id="IPR002323">
    <property type="entry name" value="Cyt_CIE"/>
</dbReference>
<dbReference type="PRINTS" id="PR00607">
    <property type="entry name" value="CYTCHROMECIE"/>
</dbReference>
<evidence type="ECO:0000256" key="6">
    <source>
        <dbReference type="PROSITE-ProRule" id="PRU00433"/>
    </source>
</evidence>
<sequence length="138" mass="14065">MKNIVSLLGAAGLGLVLVAAAYAADRTESLKERIKPSGELCMAGDDCAGAVVAAAPAGPRSGAQVYDTSCTTCHAVGVSGAPKLGAPEDWTARLDKGLDTLYANAINGINAMPAKGLCMDCSDDEIKASVDYMLENSK</sequence>
<keyword evidence="4" id="KW-0249">Electron transport</keyword>
<dbReference type="Pfam" id="PF13442">
    <property type="entry name" value="Cytochrome_CBB3"/>
    <property type="match status" value="1"/>
</dbReference>
<dbReference type="GO" id="GO:0020037">
    <property type="term" value="F:heme binding"/>
    <property type="evidence" value="ECO:0007669"/>
    <property type="project" value="InterPro"/>
</dbReference>
<dbReference type="InterPro" id="IPR009056">
    <property type="entry name" value="Cyt_c-like_dom"/>
</dbReference>
<evidence type="ECO:0000256" key="2">
    <source>
        <dbReference type="ARBA" id="ARBA00022617"/>
    </source>
</evidence>
<evidence type="ECO:0000256" key="3">
    <source>
        <dbReference type="ARBA" id="ARBA00022723"/>
    </source>
</evidence>
<feature type="chain" id="PRO_5022062062" evidence="7">
    <location>
        <begin position="24"/>
        <end position="138"/>
    </location>
</feature>
<keyword evidence="10" id="KW-1185">Reference proteome</keyword>
<feature type="domain" description="Cytochrome c" evidence="8">
    <location>
        <begin position="57"/>
        <end position="137"/>
    </location>
</feature>
<dbReference type="PROSITE" id="PS51007">
    <property type="entry name" value="CYTC"/>
    <property type="match status" value="1"/>
</dbReference>
<dbReference type="GO" id="GO:0005506">
    <property type="term" value="F:iron ion binding"/>
    <property type="evidence" value="ECO:0007669"/>
    <property type="project" value="InterPro"/>
</dbReference>
<keyword evidence="1" id="KW-0813">Transport</keyword>
<dbReference type="PANTHER" id="PTHR40942">
    <property type="match status" value="1"/>
</dbReference>
<evidence type="ECO:0000256" key="4">
    <source>
        <dbReference type="ARBA" id="ARBA00022982"/>
    </source>
</evidence>
<evidence type="ECO:0000256" key="7">
    <source>
        <dbReference type="SAM" id="SignalP"/>
    </source>
</evidence>
<keyword evidence="3 6" id="KW-0479">Metal-binding</keyword>
<dbReference type="Proteomes" id="UP000319732">
    <property type="component" value="Unassembled WGS sequence"/>
</dbReference>
<dbReference type="InterPro" id="IPR036909">
    <property type="entry name" value="Cyt_c-like_dom_sf"/>
</dbReference>
<feature type="signal peptide" evidence="7">
    <location>
        <begin position="1"/>
        <end position="23"/>
    </location>
</feature>
<protein>
    <submittedName>
        <fullName evidence="9">Cytochrome c5 family protein</fullName>
    </submittedName>
</protein>
<name>A0A545T0Q5_9GAMM</name>
<dbReference type="AlphaFoldDB" id="A0A545T0Q5"/>
<evidence type="ECO:0000259" key="8">
    <source>
        <dbReference type="PROSITE" id="PS51007"/>
    </source>
</evidence>
<comment type="caution">
    <text evidence="9">The sequence shown here is derived from an EMBL/GenBank/DDBJ whole genome shotgun (WGS) entry which is preliminary data.</text>
</comment>
<dbReference type="Gene3D" id="1.10.760.10">
    <property type="entry name" value="Cytochrome c-like domain"/>
    <property type="match status" value="1"/>
</dbReference>
<evidence type="ECO:0000256" key="5">
    <source>
        <dbReference type="ARBA" id="ARBA00023004"/>
    </source>
</evidence>
<dbReference type="GO" id="GO:0009055">
    <property type="term" value="F:electron transfer activity"/>
    <property type="evidence" value="ECO:0007669"/>
    <property type="project" value="InterPro"/>
</dbReference>
<dbReference type="OrthoDB" id="9814708at2"/>
<organism evidence="9 10">
    <name type="scientific">Exilibacterium tricleocarpae</name>
    <dbReference type="NCBI Taxonomy" id="2591008"/>
    <lineage>
        <taxon>Bacteria</taxon>
        <taxon>Pseudomonadati</taxon>
        <taxon>Pseudomonadota</taxon>
        <taxon>Gammaproteobacteria</taxon>
        <taxon>Cellvibrionales</taxon>
        <taxon>Cellvibrionaceae</taxon>
        <taxon>Exilibacterium</taxon>
    </lineage>
</organism>
<keyword evidence="2 6" id="KW-0349">Heme</keyword>
<dbReference type="SUPFAM" id="SSF46626">
    <property type="entry name" value="Cytochrome c"/>
    <property type="match status" value="1"/>
</dbReference>